<reference evidence="2 3" key="1">
    <citation type="submission" date="2024-04" db="EMBL/GenBank/DDBJ databases">
        <title>Tritrichomonas musculus Genome.</title>
        <authorList>
            <person name="Alves-Ferreira E."/>
            <person name="Grigg M."/>
            <person name="Lorenzi H."/>
            <person name="Galac M."/>
        </authorList>
    </citation>
    <scope>NUCLEOTIDE SEQUENCE [LARGE SCALE GENOMIC DNA]</scope>
    <source>
        <strain evidence="2 3">EAF2021</strain>
    </source>
</reference>
<dbReference type="EMBL" id="JAPFFF010000038">
    <property type="protein sequence ID" value="KAK8842321.1"/>
    <property type="molecule type" value="Genomic_DNA"/>
</dbReference>
<organism evidence="2 3">
    <name type="scientific">Tritrichomonas musculus</name>
    <dbReference type="NCBI Taxonomy" id="1915356"/>
    <lineage>
        <taxon>Eukaryota</taxon>
        <taxon>Metamonada</taxon>
        <taxon>Parabasalia</taxon>
        <taxon>Tritrichomonadida</taxon>
        <taxon>Tritrichomonadidae</taxon>
        <taxon>Tritrichomonas</taxon>
    </lineage>
</organism>
<dbReference type="Proteomes" id="UP001470230">
    <property type="component" value="Unassembled WGS sequence"/>
</dbReference>
<keyword evidence="1" id="KW-0175">Coiled coil</keyword>
<gene>
    <name evidence="2" type="ORF">M9Y10_025899</name>
</gene>
<protein>
    <submittedName>
        <fullName evidence="2">Uncharacterized protein</fullName>
    </submittedName>
</protein>
<evidence type="ECO:0000313" key="3">
    <source>
        <dbReference type="Proteomes" id="UP001470230"/>
    </source>
</evidence>
<proteinExistence type="predicted"/>
<keyword evidence="3" id="KW-1185">Reference proteome</keyword>
<accession>A0ABR2H816</accession>
<name>A0ABR2H816_9EUKA</name>
<evidence type="ECO:0000256" key="1">
    <source>
        <dbReference type="SAM" id="Coils"/>
    </source>
</evidence>
<comment type="caution">
    <text evidence="2">The sequence shown here is derived from an EMBL/GenBank/DDBJ whole genome shotgun (WGS) entry which is preliminary data.</text>
</comment>
<feature type="coiled-coil region" evidence="1">
    <location>
        <begin position="126"/>
        <end position="192"/>
    </location>
</feature>
<evidence type="ECO:0000313" key="2">
    <source>
        <dbReference type="EMBL" id="KAK8842321.1"/>
    </source>
</evidence>
<sequence length="218" mass="25856">MTSKEVVAVIPDNVLIQEMLRRQMESLKTRSGNTYESKRLQALIQKQLDKANYQTAIAQGENKRYYRILRPQLEELPELDDEEMCEVYAVIQKQLSSLKMPPLPEMKDRNSSQSIQQYYKVILSICEDIKQVKEKERAELAAMEKQLYELQHQQKDELAQINKILNQKQQELQMLQTDISNEEIKLKEENKQFLLKMRPKKQMLEKLERRSKIAKAEQ</sequence>